<gene>
    <name evidence="2" type="ORF">BDD43_4221</name>
</gene>
<reference evidence="2 3" key="1">
    <citation type="submission" date="2018-10" db="EMBL/GenBank/DDBJ databases">
        <title>Genomic Encyclopedia of Archaeal and Bacterial Type Strains, Phase II (KMG-II): from individual species to whole genera.</title>
        <authorList>
            <person name="Goeker M."/>
        </authorList>
    </citation>
    <scope>NUCLEOTIDE SEQUENCE [LARGE SCALE GENOMIC DNA]</scope>
    <source>
        <strain evidence="2 3">DSM 18602</strain>
    </source>
</reference>
<accession>A0A495J6K3</accession>
<feature type="transmembrane region" description="Helical" evidence="1">
    <location>
        <begin position="35"/>
        <end position="58"/>
    </location>
</feature>
<organism evidence="2 3">
    <name type="scientific">Mucilaginibacter gracilis</name>
    <dbReference type="NCBI Taxonomy" id="423350"/>
    <lineage>
        <taxon>Bacteria</taxon>
        <taxon>Pseudomonadati</taxon>
        <taxon>Bacteroidota</taxon>
        <taxon>Sphingobacteriia</taxon>
        <taxon>Sphingobacteriales</taxon>
        <taxon>Sphingobacteriaceae</taxon>
        <taxon>Mucilaginibacter</taxon>
    </lineage>
</organism>
<dbReference type="Proteomes" id="UP000268007">
    <property type="component" value="Unassembled WGS sequence"/>
</dbReference>
<keyword evidence="1" id="KW-0472">Membrane</keyword>
<comment type="caution">
    <text evidence="2">The sequence shown here is derived from an EMBL/GenBank/DDBJ whole genome shotgun (WGS) entry which is preliminary data.</text>
</comment>
<keyword evidence="1" id="KW-1133">Transmembrane helix</keyword>
<name>A0A495J6K3_9SPHI</name>
<dbReference type="AlphaFoldDB" id="A0A495J6K3"/>
<evidence type="ECO:0000313" key="3">
    <source>
        <dbReference type="Proteomes" id="UP000268007"/>
    </source>
</evidence>
<keyword evidence="3" id="KW-1185">Reference proteome</keyword>
<proteinExistence type="predicted"/>
<dbReference type="EMBL" id="RBKU01000001">
    <property type="protein sequence ID" value="RKR84004.1"/>
    <property type="molecule type" value="Genomic_DNA"/>
</dbReference>
<protein>
    <submittedName>
        <fullName evidence="2">Uncharacterized protein</fullName>
    </submittedName>
</protein>
<evidence type="ECO:0000313" key="2">
    <source>
        <dbReference type="EMBL" id="RKR84004.1"/>
    </source>
</evidence>
<keyword evidence="1" id="KW-0812">Transmembrane</keyword>
<sequence length="62" mass="7237">MDLYRLSLWDKHSFKRITISPESIKIHRMVNTVHGCLTAVLPEFSIVGFINVIFRFIVVSYP</sequence>
<evidence type="ECO:0000256" key="1">
    <source>
        <dbReference type="SAM" id="Phobius"/>
    </source>
</evidence>